<dbReference type="Pfam" id="PF16353">
    <property type="entry name" value="LacZ_4"/>
    <property type="match status" value="1"/>
</dbReference>
<keyword evidence="5 7" id="KW-0326">Glycosidase</keyword>
<dbReference type="RefSeq" id="WP_136063176.1">
    <property type="nucleotide sequence ID" value="NZ_CAAHFH010000002.1"/>
</dbReference>
<dbReference type="Pfam" id="PF02837">
    <property type="entry name" value="Glyco_hydro_2_N"/>
    <property type="match status" value="1"/>
</dbReference>
<dbReference type="SUPFAM" id="SSF51445">
    <property type="entry name" value="(Trans)glycosidases"/>
    <property type="match status" value="1"/>
</dbReference>
<dbReference type="PROSITE" id="PS00719">
    <property type="entry name" value="GLYCOSYL_HYDROL_F2_1"/>
    <property type="match status" value="1"/>
</dbReference>
<dbReference type="InterPro" id="IPR023230">
    <property type="entry name" value="Glyco_hydro_2_CS"/>
</dbReference>
<dbReference type="Pfam" id="PF02929">
    <property type="entry name" value="Bgal_small_N"/>
    <property type="match status" value="1"/>
</dbReference>
<evidence type="ECO:0000259" key="8">
    <source>
        <dbReference type="SMART" id="SM01038"/>
    </source>
</evidence>
<dbReference type="Pfam" id="PF02836">
    <property type="entry name" value="Glyco_hydro_2_C"/>
    <property type="match status" value="1"/>
</dbReference>
<dbReference type="InterPro" id="IPR006102">
    <property type="entry name" value="Ig-like_GH2"/>
</dbReference>
<dbReference type="InterPro" id="IPR023232">
    <property type="entry name" value="Glyco_hydro_2_AS"/>
</dbReference>
<dbReference type="Pfam" id="PF00703">
    <property type="entry name" value="Glyco_hydro_2"/>
    <property type="match status" value="1"/>
</dbReference>
<dbReference type="Gene3D" id="2.70.98.10">
    <property type="match status" value="1"/>
</dbReference>
<dbReference type="EMBL" id="CAAHFH010000002">
    <property type="protein sequence ID" value="VGO21736.1"/>
    <property type="molecule type" value="Genomic_DNA"/>
</dbReference>
<dbReference type="InterPro" id="IPR006101">
    <property type="entry name" value="Glyco_hydro_2"/>
</dbReference>
<dbReference type="GO" id="GO:0004565">
    <property type="term" value="F:beta-galactosidase activity"/>
    <property type="evidence" value="ECO:0007669"/>
    <property type="project" value="UniProtKB-EC"/>
</dbReference>
<dbReference type="GO" id="GO:0030246">
    <property type="term" value="F:carbohydrate binding"/>
    <property type="evidence" value="ECO:0007669"/>
    <property type="project" value="InterPro"/>
</dbReference>
<comment type="similarity">
    <text evidence="2 7">Belongs to the glycosyl hydrolase 2 family.</text>
</comment>
<organism evidence="9 10">
    <name type="scientific">Pontiella sulfatireligans</name>
    <dbReference type="NCBI Taxonomy" id="2750658"/>
    <lineage>
        <taxon>Bacteria</taxon>
        <taxon>Pseudomonadati</taxon>
        <taxon>Kiritimatiellota</taxon>
        <taxon>Kiritimatiellia</taxon>
        <taxon>Kiritimatiellales</taxon>
        <taxon>Pontiellaceae</taxon>
        <taxon>Pontiella</taxon>
    </lineage>
</organism>
<keyword evidence="10" id="KW-1185">Reference proteome</keyword>
<dbReference type="InterPro" id="IPR008979">
    <property type="entry name" value="Galactose-bd-like_sf"/>
</dbReference>
<dbReference type="Gene3D" id="3.20.20.80">
    <property type="entry name" value="Glycosidases"/>
    <property type="match status" value="1"/>
</dbReference>
<dbReference type="PRINTS" id="PR00132">
    <property type="entry name" value="GLHYDRLASE2"/>
</dbReference>
<evidence type="ECO:0000256" key="2">
    <source>
        <dbReference type="ARBA" id="ARBA00007401"/>
    </source>
</evidence>
<dbReference type="InterPro" id="IPR013783">
    <property type="entry name" value="Ig-like_fold"/>
</dbReference>
<comment type="catalytic activity">
    <reaction evidence="1 7">
        <text>Hydrolysis of terminal non-reducing beta-D-galactose residues in beta-D-galactosides.</text>
        <dbReference type="EC" id="3.2.1.23"/>
    </reaction>
</comment>
<evidence type="ECO:0000313" key="9">
    <source>
        <dbReference type="EMBL" id="VGO21736.1"/>
    </source>
</evidence>
<dbReference type="InterPro" id="IPR006103">
    <property type="entry name" value="Glyco_hydro_2_cat"/>
</dbReference>
<evidence type="ECO:0000256" key="5">
    <source>
        <dbReference type="ARBA" id="ARBA00023295"/>
    </source>
</evidence>
<sequence>MKKQILFGLVLAMSNQFATARNDWEDEQMFEQNKLPARVPSYSFKSAEDALEGNRDKARVQSLDGTWKFKYVGKSEDRPTDFMAKGFKGKGWDDIPVPSNWELQGHGQPIYSNITYPWTPNILDTTLKYDWKGPTPPKPPFIYRDNPVGSYFRDFKISREWKNDSIILHFGGVSSAFYVWVNGEAVGYSQGSRLAAEFDITEYVKPGKNRVAVQVFRWSDGSYLEDQDMWRLSGIHREVLLLAQPKIALNDFYVRTPFDDQLENAKLELRPRVWVKEGADNLKGWKVTAQLYDADEKAVLDAPLSVAIDKVYNERWPPRDLPVFAFMKAEIQSPRKWSAEDPYLYKVVFTVTDPKGGVVEARSQKIGFRKIEFSAENELLINGKPVEIMGVNRHDHHPIRGKALAREDMRKDVELLKQFNFNAVRTCHYPNDPHFLDLCNEYGLYVMDEANIETHHLGGYLANMPSWNGALISRVTRMVERDKNHVCVISWSLGNESGTGPGFAAAASWIRYFDYGSGRFIHYEGAQGDPLHPLYVEEDGIGYKVNKWPVYANPDDPDYVDVLSRMYPDLSQLVGMAESEHIDRPIIMCEYLHAMGNSIGGLGDYWDEIRARPNLIGGYIWDMIDQGLVKKDENGKPFYAYGGDFGDVPNDENFCMNGVFASNRTPNPHAWECKYVFQSAAFEAVDVEAGKVKITNRFSFTNLDQYEIRWTLSKDGQELQAGKLAAQDIPALDSAVVKVPFEKVKFDAGSEYWLRLSLNEKADRLWCKKGYEVAKGQLALKSRKGPAAYTSASTDEISFEDAVGKIAVAGKGFSASVSKTTGELTSYIVNGVEQLAFALRPNFNRPPIDNDSRGAGWKPFQKSKKSWGNLPANLKTSSVAVGAKDKQSIHVLVSQSSGSKIKLETSYTFYSDGNVAVKMDMDADKSLADLFRYGMTMGIPGAYVEAEYYGNGPWENYSDRKRGAEVAAFSQKTDELFTNYAMPQENGNRTDVRWLKLCAENSKAGLMITGQPQFGFSVWPYSAENLEEARHPYDLKPQGFYTLNIDSVQMGVGGTLSNTLPQYLLKPGKYRLEFMMGPTK</sequence>
<dbReference type="InterPro" id="IPR011013">
    <property type="entry name" value="Gal_mutarotase_sf_dom"/>
</dbReference>
<proteinExistence type="inferred from homology"/>
<evidence type="ECO:0000256" key="6">
    <source>
        <dbReference type="ARBA" id="ARBA00032230"/>
    </source>
</evidence>
<evidence type="ECO:0000256" key="3">
    <source>
        <dbReference type="ARBA" id="ARBA00012756"/>
    </source>
</evidence>
<accession>A0A6C2US31</accession>
<dbReference type="InterPro" id="IPR006104">
    <property type="entry name" value="Glyco_hydro_2_N"/>
</dbReference>
<dbReference type="InterPro" id="IPR032312">
    <property type="entry name" value="LacZ_4"/>
</dbReference>
<dbReference type="InterPro" id="IPR036156">
    <property type="entry name" value="Beta-gal/glucu_dom_sf"/>
</dbReference>
<protein>
    <recommendedName>
        <fullName evidence="3 7">Beta-galactosidase</fullName>
        <ecNumber evidence="3 7">3.2.1.23</ecNumber>
    </recommendedName>
    <alternativeName>
        <fullName evidence="6 7">Lactase</fullName>
    </alternativeName>
</protein>
<dbReference type="PROSITE" id="PS00608">
    <property type="entry name" value="GLYCOSYL_HYDROL_F2_2"/>
    <property type="match status" value="1"/>
</dbReference>
<dbReference type="GO" id="GO:0005990">
    <property type="term" value="P:lactose catabolic process"/>
    <property type="evidence" value="ECO:0007669"/>
    <property type="project" value="TreeGrafter"/>
</dbReference>
<dbReference type="AlphaFoldDB" id="A0A6C2US31"/>
<dbReference type="SMART" id="SM01038">
    <property type="entry name" value="Bgal_small_N"/>
    <property type="match status" value="1"/>
</dbReference>
<dbReference type="InterPro" id="IPR014718">
    <property type="entry name" value="GH-type_carb-bd"/>
</dbReference>
<dbReference type="SUPFAM" id="SSF74650">
    <property type="entry name" value="Galactose mutarotase-like"/>
    <property type="match status" value="1"/>
</dbReference>
<dbReference type="InterPro" id="IPR004199">
    <property type="entry name" value="B-gal_small/dom_5"/>
</dbReference>
<dbReference type="SUPFAM" id="SSF49785">
    <property type="entry name" value="Galactose-binding domain-like"/>
    <property type="match status" value="1"/>
</dbReference>
<name>A0A6C2US31_9BACT</name>
<evidence type="ECO:0000256" key="7">
    <source>
        <dbReference type="RuleBase" id="RU361154"/>
    </source>
</evidence>
<evidence type="ECO:0000256" key="1">
    <source>
        <dbReference type="ARBA" id="ARBA00001412"/>
    </source>
</evidence>
<dbReference type="Gene3D" id="2.60.120.260">
    <property type="entry name" value="Galactose-binding domain-like"/>
    <property type="match status" value="1"/>
</dbReference>
<reference evidence="9 10" key="1">
    <citation type="submission" date="2019-04" db="EMBL/GenBank/DDBJ databases">
        <authorList>
            <person name="Van Vliet M D."/>
        </authorList>
    </citation>
    <scope>NUCLEOTIDE SEQUENCE [LARGE SCALE GENOMIC DNA]</scope>
    <source>
        <strain evidence="9 10">F21</strain>
    </source>
</reference>
<dbReference type="PANTHER" id="PTHR46323">
    <property type="entry name" value="BETA-GALACTOSIDASE"/>
    <property type="match status" value="1"/>
</dbReference>
<keyword evidence="4 7" id="KW-0378">Hydrolase</keyword>
<gene>
    <name evidence="9" type="primary">lacZ_11</name>
    <name evidence="9" type="ORF">SCARR_03811</name>
</gene>
<dbReference type="InterPro" id="IPR017853">
    <property type="entry name" value="GH"/>
</dbReference>
<dbReference type="EC" id="3.2.1.23" evidence="3 7"/>
<evidence type="ECO:0000256" key="4">
    <source>
        <dbReference type="ARBA" id="ARBA00022801"/>
    </source>
</evidence>
<dbReference type="SUPFAM" id="SSF49303">
    <property type="entry name" value="beta-Galactosidase/glucuronidase domain"/>
    <property type="match status" value="2"/>
</dbReference>
<dbReference type="Gene3D" id="2.60.40.10">
    <property type="entry name" value="Immunoglobulins"/>
    <property type="match status" value="2"/>
</dbReference>
<dbReference type="Proteomes" id="UP000346198">
    <property type="component" value="Unassembled WGS sequence"/>
</dbReference>
<feature type="domain" description="Beta galactosidase small chain/" evidence="8">
    <location>
        <begin position="807"/>
        <end position="1077"/>
    </location>
</feature>
<dbReference type="PANTHER" id="PTHR46323:SF2">
    <property type="entry name" value="BETA-GALACTOSIDASE"/>
    <property type="match status" value="1"/>
</dbReference>
<evidence type="ECO:0000313" key="10">
    <source>
        <dbReference type="Proteomes" id="UP000346198"/>
    </source>
</evidence>
<dbReference type="GO" id="GO:0009341">
    <property type="term" value="C:beta-galactosidase complex"/>
    <property type="evidence" value="ECO:0007669"/>
    <property type="project" value="InterPro"/>
</dbReference>
<dbReference type="InterPro" id="IPR050347">
    <property type="entry name" value="Bact_Beta-galactosidase"/>
</dbReference>